<dbReference type="PATRIC" id="fig|34073.19.peg.4432"/>
<keyword evidence="3" id="KW-1185">Reference proteome</keyword>
<protein>
    <recommendedName>
        <fullName evidence="4">C4-dicarboxylate transporter DctA</fullName>
    </recommendedName>
</protein>
<feature type="transmembrane region" description="Helical" evidence="1">
    <location>
        <begin position="27"/>
        <end position="49"/>
    </location>
</feature>
<evidence type="ECO:0000256" key="1">
    <source>
        <dbReference type="SAM" id="Phobius"/>
    </source>
</evidence>
<organism evidence="2 3">
    <name type="scientific">Variovorax paradoxus</name>
    <dbReference type="NCBI Taxonomy" id="34073"/>
    <lineage>
        <taxon>Bacteria</taxon>
        <taxon>Pseudomonadati</taxon>
        <taxon>Pseudomonadota</taxon>
        <taxon>Betaproteobacteria</taxon>
        <taxon>Burkholderiales</taxon>
        <taxon>Comamonadaceae</taxon>
        <taxon>Variovorax</taxon>
    </lineage>
</organism>
<dbReference type="EMBL" id="JZWI01000023">
    <property type="protein sequence ID" value="KLN54408.1"/>
    <property type="molecule type" value="Genomic_DNA"/>
</dbReference>
<sequence length="52" mass="5716">MPPASEIFQEIPVDQPSVTPKPFYKSLYFQVITAIVLGVLLGCQVPPGYKHA</sequence>
<dbReference type="AlphaFoldDB" id="A0A0H2LW16"/>
<keyword evidence="1" id="KW-0472">Membrane</keyword>
<reference evidence="2 3" key="1">
    <citation type="submission" date="2015-03" db="EMBL/GenBank/DDBJ databases">
        <title>Genome sequence of Variovorax paradoxus TBEA6.</title>
        <authorList>
            <person name="Poehlein A."/>
            <person name="Schuldes J."/>
            <person name="Wuebbeler J.H."/>
            <person name="Hiessl S."/>
            <person name="Steinbuechel A."/>
            <person name="Daniel R."/>
        </authorList>
    </citation>
    <scope>NUCLEOTIDE SEQUENCE [LARGE SCALE GENOMIC DNA]</scope>
    <source>
        <strain evidence="2 3">TBEA6</strain>
    </source>
</reference>
<accession>A0A0H2LW16</accession>
<evidence type="ECO:0000313" key="3">
    <source>
        <dbReference type="Proteomes" id="UP000035170"/>
    </source>
</evidence>
<dbReference type="Proteomes" id="UP000035170">
    <property type="component" value="Unassembled WGS sequence"/>
</dbReference>
<name>A0A0H2LW16_VARPD</name>
<evidence type="ECO:0008006" key="4">
    <source>
        <dbReference type="Google" id="ProtNLM"/>
    </source>
</evidence>
<proteinExistence type="predicted"/>
<keyword evidence="1" id="KW-1133">Transmembrane helix</keyword>
<evidence type="ECO:0000313" key="2">
    <source>
        <dbReference type="EMBL" id="KLN54408.1"/>
    </source>
</evidence>
<gene>
    <name evidence="2" type="ORF">VPARA_43300</name>
</gene>
<comment type="caution">
    <text evidence="2">The sequence shown here is derived from an EMBL/GenBank/DDBJ whole genome shotgun (WGS) entry which is preliminary data.</text>
</comment>
<keyword evidence="1" id="KW-0812">Transmembrane</keyword>